<dbReference type="GO" id="GO:0051131">
    <property type="term" value="P:chaperone-mediated protein complex assembly"/>
    <property type="evidence" value="ECO:0007669"/>
    <property type="project" value="TreeGrafter"/>
</dbReference>
<name>A0A5P9JZE5_9HYPH</name>
<dbReference type="KEGG" id="mico:GDR74_00210"/>
<dbReference type="InterPro" id="IPR027417">
    <property type="entry name" value="P-loop_NTPase"/>
</dbReference>
<accession>A0A5P9JZE5</accession>
<dbReference type="AlphaFoldDB" id="A0A5P9JZE5"/>
<dbReference type="GO" id="GO:0005524">
    <property type="term" value="F:ATP binding"/>
    <property type="evidence" value="ECO:0007669"/>
    <property type="project" value="InterPro"/>
</dbReference>
<dbReference type="PANTHER" id="PTHR43718">
    <property type="entry name" value="LON PROTEASE"/>
    <property type="match status" value="1"/>
</dbReference>
<feature type="compositionally biased region" description="Basic and acidic residues" evidence="1">
    <location>
        <begin position="46"/>
        <end position="57"/>
    </location>
</feature>
<dbReference type="EMBL" id="CP045423">
    <property type="protein sequence ID" value="QFU17967.1"/>
    <property type="molecule type" value="Genomic_DNA"/>
</dbReference>
<dbReference type="GO" id="GO:0003697">
    <property type="term" value="F:single-stranded DNA binding"/>
    <property type="evidence" value="ECO:0007669"/>
    <property type="project" value="TreeGrafter"/>
</dbReference>
<evidence type="ECO:0000259" key="2">
    <source>
        <dbReference type="SMART" id="SM00382"/>
    </source>
</evidence>
<dbReference type="Gene3D" id="3.40.50.300">
    <property type="entry name" value="P-loop containing nucleotide triphosphate hydrolases"/>
    <property type="match status" value="1"/>
</dbReference>
<dbReference type="SMART" id="SM00382">
    <property type="entry name" value="AAA"/>
    <property type="match status" value="1"/>
</dbReference>
<dbReference type="SUPFAM" id="SSF52540">
    <property type="entry name" value="P-loop containing nucleoside triphosphate hydrolases"/>
    <property type="match status" value="1"/>
</dbReference>
<reference evidence="3 4" key="1">
    <citation type="submission" date="2019-10" db="EMBL/GenBank/DDBJ databases">
        <title>Isolation, Identification of Microvirga thermotolerans HR1, a novel thermophilic bacterium and Comparative Genomics of the genus Microvirga.</title>
        <authorList>
            <person name="Li J."/>
            <person name="Zhang W."/>
            <person name="Lin M."/>
            <person name="Wang J."/>
        </authorList>
    </citation>
    <scope>NUCLEOTIDE SEQUENCE [LARGE SCALE GENOMIC DNA]</scope>
    <source>
        <strain evidence="3 4">HR1</strain>
    </source>
</reference>
<dbReference type="GO" id="GO:0007005">
    <property type="term" value="P:mitochondrion organization"/>
    <property type="evidence" value="ECO:0007669"/>
    <property type="project" value="TreeGrafter"/>
</dbReference>
<dbReference type="InterPro" id="IPR003959">
    <property type="entry name" value="ATPase_AAA_core"/>
</dbReference>
<dbReference type="GO" id="GO:0006515">
    <property type="term" value="P:protein quality control for misfolded or incompletely synthesized proteins"/>
    <property type="evidence" value="ECO:0007669"/>
    <property type="project" value="TreeGrafter"/>
</dbReference>
<dbReference type="Pfam" id="PF00004">
    <property type="entry name" value="AAA"/>
    <property type="match status" value="1"/>
</dbReference>
<dbReference type="GO" id="GO:0004252">
    <property type="term" value="F:serine-type endopeptidase activity"/>
    <property type="evidence" value="ECO:0007669"/>
    <property type="project" value="InterPro"/>
</dbReference>
<keyword evidence="4" id="KW-1185">Reference proteome</keyword>
<dbReference type="Proteomes" id="UP000325614">
    <property type="component" value="Chromosome"/>
</dbReference>
<dbReference type="InterPro" id="IPR027065">
    <property type="entry name" value="Lon_Prtase"/>
</dbReference>
<feature type="compositionally biased region" description="Low complexity" evidence="1">
    <location>
        <begin position="62"/>
        <end position="71"/>
    </location>
</feature>
<evidence type="ECO:0000313" key="3">
    <source>
        <dbReference type="EMBL" id="QFU17967.1"/>
    </source>
</evidence>
<dbReference type="GO" id="GO:0004176">
    <property type="term" value="F:ATP-dependent peptidase activity"/>
    <property type="evidence" value="ECO:0007669"/>
    <property type="project" value="InterPro"/>
</dbReference>
<dbReference type="PANTHER" id="PTHR43718:SF2">
    <property type="entry name" value="LON PROTEASE HOMOLOG, MITOCHONDRIAL"/>
    <property type="match status" value="1"/>
</dbReference>
<evidence type="ECO:0000313" key="4">
    <source>
        <dbReference type="Proteomes" id="UP000325614"/>
    </source>
</evidence>
<feature type="domain" description="AAA+ ATPase" evidence="2">
    <location>
        <begin position="149"/>
        <end position="297"/>
    </location>
</feature>
<dbReference type="InterPro" id="IPR003593">
    <property type="entry name" value="AAA+_ATPase"/>
</dbReference>
<sequence>MAVGRVPEAYAYETLATVALKAGHLVLGPVERLAVAEERRRVAERKAALARRREQEKSTQTPASQPDVAPADAPPPEGHVIVCRSAGETGSSRGREAWRGYEHVIGAALPLVATPDLPAVRRTLLREFPQAEAVIDQTLRWLVGRPYLHLGHLLVEGAPGSGKSRFVRRLGEALGMGVFRVDGSNDGGGSFGGTERRWYSTEPCRPFMAIARFQQANPLLLVDEVDKAPTRSDYGRLWDSMLQAMEPETAAHFPDPCLQADLDLSWVSMICTANEVWRLPGPLLDRFRAVLSFPEPGPEHLDALLPALVEDIARERGLDARYFPPLDGIERDALRTRWQGGSVRRLRRMVDAVLRVREHAGLARPQ</sequence>
<proteinExistence type="predicted"/>
<protein>
    <submittedName>
        <fullName evidence="3">AAA family ATPase</fullName>
    </submittedName>
</protein>
<evidence type="ECO:0000256" key="1">
    <source>
        <dbReference type="SAM" id="MobiDB-lite"/>
    </source>
</evidence>
<gene>
    <name evidence="3" type="ORF">GDR74_00210</name>
</gene>
<feature type="region of interest" description="Disordered" evidence="1">
    <location>
        <begin position="46"/>
        <end position="76"/>
    </location>
</feature>
<organism evidence="3 4">
    <name type="scientific">Microvirga thermotolerans</name>
    <dbReference type="NCBI Taxonomy" id="2651334"/>
    <lineage>
        <taxon>Bacteria</taxon>
        <taxon>Pseudomonadati</taxon>
        <taxon>Pseudomonadota</taxon>
        <taxon>Alphaproteobacteria</taxon>
        <taxon>Hyphomicrobiales</taxon>
        <taxon>Methylobacteriaceae</taxon>
        <taxon>Microvirga</taxon>
    </lineage>
</organism>
<dbReference type="GO" id="GO:0016887">
    <property type="term" value="F:ATP hydrolysis activity"/>
    <property type="evidence" value="ECO:0007669"/>
    <property type="project" value="InterPro"/>
</dbReference>